<dbReference type="RefSeq" id="WP_146300027.1">
    <property type="nucleotide sequence ID" value="NZ_CP042301.2"/>
</dbReference>
<dbReference type="KEGG" id="niy:FQ775_13900"/>
<dbReference type="PANTHER" id="PTHR43581">
    <property type="entry name" value="ATP/GTP PHOSPHATASE"/>
    <property type="match status" value="1"/>
</dbReference>
<dbReference type="InterPro" id="IPR027417">
    <property type="entry name" value="P-loop_NTPase"/>
</dbReference>
<dbReference type="Proteomes" id="UP000321389">
    <property type="component" value="Chromosome"/>
</dbReference>
<feature type="domain" description="ATPase AAA-type core" evidence="1">
    <location>
        <begin position="38"/>
        <end position="295"/>
    </location>
</feature>
<accession>A0A5B8L142</accession>
<gene>
    <name evidence="2" type="ORF">FQ775_13900</name>
</gene>
<dbReference type="SUPFAM" id="SSF52540">
    <property type="entry name" value="P-loop containing nucleoside triphosphate hydrolases"/>
    <property type="match status" value="1"/>
</dbReference>
<evidence type="ECO:0000313" key="2">
    <source>
        <dbReference type="EMBL" id="QDZ01382.1"/>
    </source>
</evidence>
<dbReference type="GO" id="GO:0016887">
    <property type="term" value="F:ATP hydrolysis activity"/>
    <property type="evidence" value="ECO:0007669"/>
    <property type="project" value="InterPro"/>
</dbReference>
<proteinExistence type="predicted"/>
<dbReference type="EMBL" id="CP042301">
    <property type="protein sequence ID" value="QDZ01382.1"/>
    <property type="molecule type" value="Genomic_DNA"/>
</dbReference>
<dbReference type="Pfam" id="PF13304">
    <property type="entry name" value="AAA_21"/>
    <property type="match status" value="1"/>
</dbReference>
<keyword evidence="3" id="KW-1185">Reference proteome</keyword>
<name>A0A5B8L142_9HYPH</name>
<dbReference type="InterPro" id="IPR051396">
    <property type="entry name" value="Bact_Antivir_Def_Nuclease"/>
</dbReference>
<protein>
    <submittedName>
        <fullName evidence="2">AAA family ATPase</fullName>
    </submittedName>
</protein>
<dbReference type="OrthoDB" id="9816534at2"/>
<dbReference type="AlphaFoldDB" id="A0A5B8L142"/>
<reference evidence="2" key="1">
    <citation type="submission" date="2020-04" db="EMBL/GenBank/DDBJ databases">
        <title>Nitratireductor sp. nov. isolated from mangrove soil.</title>
        <authorList>
            <person name="Ye Y."/>
        </authorList>
    </citation>
    <scope>NUCLEOTIDE SEQUENCE</scope>
    <source>
        <strain evidence="2">SY7</strain>
    </source>
</reference>
<dbReference type="InterPro" id="IPR003959">
    <property type="entry name" value="ATPase_AAA_core"/>
</dbReference>
<dbReference type="Gene3D" id="3.40.50.300">
    <property type="entry name" value="P-loop containing nucleotide triphosphate hydrolases"/>
    <property type="match status" value="1"/>
</dbReference>
<dbReference type="PANTHER" id="PTHR43581:SF4">
    <property type="entry name" value="ATP_GTP PHOSPHATASE"/>
    <property type="match status" value="1"/>
</dbReference>
<evidence type="ECO:0000259" key="1">
    <source>
        <dbReference type="Pfam" id="PF13304"/>
    </source>
</evidence>
<evidence type="ECO:0000313" key="3">
    <source>
        <dbReference type="Proteomes" id="UP000321389"/>
    </source>
</evidence>
<dbReference type="GO" id="GO:0005524">
    <property type="term" value="F:ATP binding"/>
    <property type="evidence" value="ECO:0007669"/>
    <property type="project" value="InterPro"/>
</dbReference>
<sequence length="580" mass="64251">MSDDESISENAELFCPRLSFESIIFSDGTKLTLDDDDIVVFVGPNNAGKSAALRELELWVAHSRAGPVIKDATLRKVGTKEDLLRYLDRNAQKSGDAINFQYGGIGYSIHHSHVSYFDRPLDRHPVAPFFAKRITTEGRIQDSNAAPALALFQSPPTHPIHTLLMDPDLASDISSKFRHAFGKDLTPFRAGGSMFPLYVGEKPSVPPGKDELSREFVTKLQSTNLPLESQGDGMRSFAAVTLHVLAARTHSIQFLDEPEAFLHPPQARLLGRYIAENRPGNSQLFIATHSTDILDGLIEGGSDKIRIVRLRREGDVNRVRELGKEKTKTVARDTLARFSRVFDGIFFEHVIICEADADCMFYQSILNLPSISGDRRPDVLFVHTSGKHRMAKLADTLRSLDVPVSVIADIDVLNDEGTFKNLFETLGGNWADVSTSWKSINHAVLQQRPPLNAEQVASLIAAQLEGVQGTGEFPDDRERAIKEVFKTVSPWSAMKRSGRSALPAGEPINHFDTLSKKCGEHRLWIVPVGEIEGFCRSVGSHGPGFVERVLEERNLETDPELQSARDFIEKIWAGAKPPST</sequence>
<organism evidence="2 3">
    <name type="scientific">Nitratireductor mangrovi</name>
    <dbReference type="NCBI Taxonomy" id="2599600"/>
    <lineage>
        <taxon>Bacteria</taxon>
        <taxon>Pseudomonadati</taxon>
        <taxon>Pseudomonadota</taxon>
        <taxon>Alphaproteobacteria</taxon>
        <taxon>Hyphomicrobiales</taxon>
        <taxon>Phyllobacteriaceae</taxon>
        <taxon>Nitratireductor</taxon>
    </lineage>
</organism>